<dbReference type="OrthoDB" id="205794at2759"/>
<proteinExistence type="inferred from homology"/>
<dbReference type="InterPro" id="IPR008409">
    <property type="entry name" value="SPF27"/>
</dbReference>
<keyword evidence="5" id="KW-0508">mRNA splicing</keyword>
<keyword evidence="9" id="KW-1185">Reference proteome</keyword>
<organism evidence="8 9">
    <name type="scientific">Sphaeroforma arctica JP610</name>
    <dbReference type="NCBI Taxonomy" id="667725"/>
    <lineage>
        <taxon>Eukaryota</taxon>
        <taxon>Ichthyosporea</taxon>
        <taxon>Ichthyophonida</taxon>
        <taxon>Sphaeroforma</taxon>
    </lineage>
</organism>
<evidence type="ECO:0000313" key="8">
    <source>
        <dbReference type="EMBL" id="KNC75996.1"/>
    </source>
</evidence>
<comment type="subcellular location">
    <subcellularLocation>
        <location evidence="1">Nucleus</location>
    </subcellularLocation>
</comment>
<dbReference type="GO" id="GO:0071013">
    <property type="term" value="C:catalytic step 2 spliceosome"/>
    <property type="evidence" value="ECO:0007669"/>
    <property type="project" value="TreeGrafter"/>
</dbReference>
<comment type="similarity">
    <text evidence="2">Belongs to the SPF27 family.</text>
</comment>
<evidence type="ECO:0000256" key="3">
    <source>
        <dbReference type="ARBA" id="ARBA00022664"/>
    </source>
</evidence>
<dbReference type="GO" id="GO:0000974">
    <property type="term" value="C:Prp19 complex"/>
    <property type="evidence" value="ECO:0007669"/>
    <property type="project" value="TreeGrafter"/>
</dbReference>
<evidence type="ECO:0008006" key="10">
    <source>
        <dbReference type="Google" id="ProtNLM"/>
    </source>
</evidence>
<feature type="coiled-coil region" evidence="7">
    <location>
        <begin position="143"/>
        <end position="170"/>
    </location>
</feature>
<evidence type="ECO:0000256" key="6">
    <source>
        <dbReference type="ARBA" id="ARBA00023242"/>
    </source>
</evidence>
<dbReference type="GO" id="GO:0071011">
    <property type="term" value="C:precatalytic spliceosome"/>
    <property type="evidence" value="ECO:0007669"/>
    <property type="project" value="TreeGrafter"/>
</dbReference>
<dbReference type="GO" id="GO:0006397">
    <property type="term" value="P:mRNA processing"/>
    <property type="evidence" value="ECO:0007669"/>
    <property type="project" value="UniProtKB-KW"/>
</dbReference>
<dbReference type="Pfam" id="PF05700">
    <property type="entry name" value="BCAS2"/>
    <property type="match status" value="1"/>
</dbReference>
<dbReference type="GeneID" id="25911997"/>
<evidence type="ECO:0000256" key="5">
    <source>
        <dbReference type="ARBA" id="ARBA00023187"/>
    </source>
</evidence>
<dbReference type="PANTHER" id="PTHR13296:SF0">
    <property type="entry name" value="PRE-MRNA-SPLICING FACTOR SPF27"/>
    <property type="match status" value="1"/>
</dbReference>
<evidence type="ECO:0000256" key="7">
    <source>
        <dbReference type="SAM" id="Coils"/>
    </source>
</evidence>
<dbReference type="RefSeq" id="XP_014149898.1">
    <property type="nucleotide sequence ID" value="XM_014294423.1"/>
</dbReference>
<keyword evidence="3" id="KW-0507">mRNA processing</keyword>
<dbReference type="STRING" id="667725.A0A0L0FHQ1"/>
<keyword evidence="7" id="KW-0175">Coiled coil</keyword>
<dbReference type="eggNOG" id="KOG3096">
    <property type="taxonomic scope" value="Eukaryota"/>
</dbReference>
<keyword evidence="6" id="KW-0539">Nucleus</keyword>
<dbReference type="Proteomes" id="UP000054560">
    <property type="component" value="Unassembled WGS sequence"/>
</dbReference>
<accession>A0A0L0FHQ1</accession>
<evidence type="ECO:0000256" key="1">
    <source>
        <dbReference type="ARBA" id="ARBA00004123"/>
    </source>
</evidence>
<keyword evidence="4" id="KW-0747">Spliceosome</keyword>
<dbReference type="EMBL" id="KQ243314">
    <property type="protein sequence ID" value="KNC75996.1"/>
    <property type="molecule type" value="Genomic_DNA"/>
</dbReference>
<name>A0A0L0FHQ1_9EUKA</name>
<evidence type="ECO:0000313" key="9">
    <source>
        <dbReference type="Proteomes" id="UP000054560"/>
    </source>
</evidence>
<evidence type="ECO:0000256" key="4">
    <source>
        <dbReference type="ARBA" id="ARBA00022728"/>
    </source>
</evidence>
<evidence type="ECO:0000256" key="2">
    <source>
        <dbReference type="ARBA" id="ARBA00010788"/>
    </source>
</evidence>
<dbReference type="GO" id="GO:0008380">
    <property type="term" value="P:RNA splicing"/>
    <property type="evidence" value="ECO:0007669"/>
    <property type="project" value="UniProtKB-KW"/>
</dbReference>
<protein>
    <recommendedName>
        <fullName evidence="10">Pre-mRNA-splicing factor SPF27</fullName>
    </recommendedName>
</protein>
<dbReference type="AlphaFoldDB" id="A0A0L0FHQ1"/>
<sequence>MDTTDVMMGIGPLPYVDSEYESEDMRAMVDAMIEDEASKFPITAKNYLSYLGQEYTPKFTSELLKNEYARVSTGKPMAPFDVKRYKVAEPTVGATKEDAWRAATDHVATQLEMQHDRIINLELLIKYGKTAWLEHTKELELVKDTAQTQLEKITDDLEELNGTRAAEQQDAGMRLLDLQAQLTTFLDQKLEVQKACYTLERELQYLEQKTQNTGGAAE</sequence>
<reference evidence="8 9" key="1">
    <citation type="submission" date="2011-02" db="EMBL/GenBank/DDBJ databases">
        <title>The Genome Sequence of Sphaeroforma arctica JP610.</title>
        <authorList>
            <consortium name="The Broad Institute Genome Sequencing Platform"/>
            <person name="Russ C."/>
            <person name="Cuomo C."/>
            <person name="Young S.K."/>
            <person name="Zeng Q."/>
            <person name="Gargeya S."/>
            <person name="Alvarado L."/>
            <person name="Berlin A."/>
            <person name="Chapman S.B."/>
            <person name="Chen Z."/>
            <person name="Freedman E."/>
            <person name="Gellesch M."/>
            <person name="Goldberg J."/>
            <person name="Griggs A."/>
            <person name="Gujja S."/>
            <person name="Heilman E."/>
            <person name="Heiman D."/>
            <person name="Howarth C."/>
            <person name="Mehta T."/>
            <person name="Neiman D."/>
            <person name="Pearson M."/>
            <person name="Roberts A."/>
            <person name="Saif S."/>
            <person name="Shea T."/>
            <person name="Shenoy N."/>
            <person name="Sisk P."/>
            <person name="Stolte C."/>
            <person name="Sykes S."/>
            <person name="White J."/>
            <person name="Yandava C."/>
            <person name="Burger G."/>
            <person name="Gray M.W."/>
            <person name="Holland P.W.H."/>
            <person name="King N."/>
            <person name="Lang F.B.F."/>
            <person name="Roger A.J."/>
            <person name="Ruiz-Trillo I."/>
            <person name="Haas B."/>
            <person name="Nusbaum C."/>
            <person name="Birren B."/>
        </authorList>
    </citation>
    <scope>NUCLEOTIDE SEQUENCE [LARGE SCALE GENOMIC DNA]</scope>
    <source>
        <strain evidence="8 9">JP610</strain>
    </source>
</reference>
<dbReference type="PANTHER" id="PTHR13296">
    <property type="entry name" value="BCAS2 PROTEIN"/>
    <property type="match status" value="1"/>
</dbReference>
<gene>
    <name evidence="8" type="ORF">SARC_11493</name>
</gene>